<name>A0A840NVG0_9HYPH</name>
<dbReference type="Proteomes" id="UP000561417">
    <property type="component" value="Unassembled WGS sequence"/>
</dbReference>
<comment type="caution">
    <text evidence="1">The sequence shown here is derived from an EMBL/GenBank/DDBJ whole genome shotgun (WGS) entry which is preliminary data.</text>
</comment>
<dbReference type="AlphaFoldDB" id="A0A840NVG0"/>
<protein>
    <submittedName>
        <fullName evidence="1">2-keto-3-deoxy-6-phosphogluconate aldolase</fullName>
    </submittedName>
</protein>
<gene>
    <name evidence="1" type="ORF">HNQ69_001046</name>
</gene>
<reference evidence="1 2" key="1">
    <citation type="submission" date="2020-08" db="EMBL/GenBank/DDBJ databases">
        <title>Genomic Encyclopedia of Type Strains, Phase IV (KMG-IV): sequencing the most valuable type-strain genomes for metagenomic binning, comparative biology and taxonomic classification.</title>
        <authorList>
            <person name="Goeker M."/>
        </authorList>
    </citation>
    <scope>NUCLEOTIDE SEQUENCE [LARGE SCALE GENOMIC DNA]</scope>
    <source>
        <strain evidence="1 2">DSM 28538</strain>
    </source>
</reference>
<accession>A0A840NVG0</accession>
<sequence>MSQKVDHLLSLLQDQTVIPILRIDDIQSAITLARALLSKVD</sequence>
<organism evidence="1 2">
    <name type="scientific">Bartonella callosciuri</name>
    <dbReference type="NCBI Taxonomy" id="686223"/>
    <lineage>
        <taxon>Bacteria</taxon>
        <taxon>Pseudomonadati</taxon>
        <taxon>Pseudomonadota</taxon>
        <taxon>Alphaproteobacteria</taxon>
        <taxon>Hyphomicrobiales</taxon>
        <taxon>Bartonellaceae</taxon>
        <taxon>Bartonella</taxon>
    </lineage>
</organism>
<evidence type="ECO:0000313" key="2">
    <source>
        <dbReference type="Proteomes" id="UP000561417"/>
    </source>
</evidence>
<keyword evidence="2" id="KW-1185">Reference proteome</keyword>
<proteinExistence type="predicted"/>
<evidence type="ECO:0000313" key="1">
    <source>
        <dbReference type="EMBL" id="MBB5073913.1"/>
    </source>
</evidence>
<dbReference type="EMBL" id="JACHIM010000004">
    <property type="protein sequence ID" value="MBB5073913.1"/>
    <property type="molecule type" value="Genomic_DNA"/>
</dbReference>